<dbReference type="Proteomes" id="UP000789366">
    <property type="component" value="Unassembled WGS sequence"/>
</dbReference>
<sequence length="156" mass="18264">MQRAHANYRHHEQEQQHKRKKDIQAAEACVPLCVLEMDNKFALSKEQYANWLYLIDKTNANNALAEFCENTSCDALRELLCAICSKLFLYEHLTTIDTREVYLPLLEIDKYFEESFMGIDFTYGHPYIDNSSYKILLDRDSFVKSNTSNSENSFNL</sequence>
<evidence type="ECO:0000313" key="2">
    <source>
        <dbReference type="Proteomes" id="UP000789366"/>
    </source>
</evidence>
<accession>A0ACA9K270</accession>
<name>A0ACA9K270_9GLOM</name>
<reference evidence="1" key="1">
    <citation type="submission" date="2021-06" db="EMBL/GenBank/DDBJ databases">
        <authorList>
            <person name="Kallberg Y."/>
            <person name="Tangrot J."/>
            <person name="Rosling A."/>
        </authorList>
    </citation>
    <scope>NUCLEOTIDE SEQUENCE</scope>
    <source>
        <strain evidence="1">28 12/20/2015</strain>
    </source>
</reference>
<gene>
    <name evidence="1" type="ORF">SPELUC_LOCUS619</name>
</gene>
<organism evidence="1 2">
    <name type="scientific">Cetraspora pellucida</name>
    <dbReference type="NCBI Taxonomy" id="1433469"/>
    <lineage>
        <taxon>Eukaryota</taxon>
        <taxon>Fungi</taxon>
        <taxon>Fungi incertae sedis</taxon>
        <taxon>Mucoromycota</taxon>
        <taxon>Glomeromycotina</taxon>
        <taxon>Glomeromycetes</taxon>
        <taxon>Diversisporales</taxon>
        <taxon>Gigasporaceae</taxon>
        <taxon>Cetraspora</taxon>
    </lineage>
</organism>
<comment type="caution">
    <text evidence="1">The sequence shown here is derived from an EMBL/GenBank/DDBJ whole genome shotgun (WGS) entry which is preliminary data.</text>
</comment>
<evidence type="ECO:0000313" key="1">
    <source>
        <dbReference type="EMBL" id="CAG8447823.1"/>
    </source>
</evidence>
<keyword evidence="2" id="KW-1185">Reference proteome</keyword>
<proteinExistence type="predicted"/>
<protein>
    <submittedName>
        <fullName evidence="1">172_t:CDS:1</fullName>
    </submittedName>
</protein>
<dbReference type="EMBL" id="CAJVPW010000243">
    <property type="protein sequence ID" value="CAG8447823.1"/>
    <property type="molecule type" value="Genomic_DNA"/>
</dbReference>